<dbReference type="GO" id="GO:0005829">
    <property type="term" value="C:cytosol"/>
    <property type="evidence" value="ECO:0007669"/>
    <property type="project" value="GOC"/>
</dbReference>
<dbReference type="Proteomes" id="UP000053327">
    <property type="component" value="Unassembled WGS sequence"/>
</dbReference>
<gene>
    <name evidence="4" type="ORF">PVBG_03617</name>
</gene>
<feature type="compositionally biased region" description="Acidic residues" evidence="3">
    <location>
        <begin position="73"/>
        <end position="82"/>
    </location>
</feature>
<dbReference type="GO" id="GO:0042147">
    <property type="term" value="P:retrograde transport, endosome to Golgi"/>
    <property type="evidence" value="ECO:0007669"/>
    <property type="project" value="UniProtKB-UniRule"/>
</dbReference>
<evidence type="ECO:0000256" key="2">
    <source>
        <dbReference type="RuleBase" id="RU368010"/>
    </source>
</evidence>
<feature type="region of interest" description="Disordered" evidence="3">
    <location>
        <begin position="23"/>
        <end position="82"/>
    </location>
</feature>
<dbReference type="GO" id="GO:1990745">
    <property type="term" value="C:EARP complex"/>
    <property type="evidence" value="ECO:0007669"/>
    <property type="project" value="TreeGrafter"/>
</dbReference>
<comment type="function">
    <text evidence="2">Acts as component of the GARP complex that is involved in retrograde transport from early and late endosomes to the trans-Golgi network (TGN).</text>
</comment>
<dbReference type="GO" id="GO:0000938">
    <property type="term" value="C:GARP complex"/>
    <property type="evidence" value="ECO:0007669"/>
    <property type="project" value="UniProtKB-UniRule"/>
</dbReference>
<feature type="compositionally biased region" description="Basic and acidic residues" evidence="3">
    <location>
        <begin position="25"/>
        <end position="58"/>
    </location>
</feature>
<dbReference type="GO" id="GO:0016020">
    <property type="term" value="C:membrane"/>
    <property type="evidence" value="ECO:0007669"/>
    <property type="project" value="TreeGrafter"/>
</dbReference>
<dbReference type="AlphaFoldDB" id="A0A0J9T3S6"/>
<dbReference type="EMBL" id="KQ234726">
    <property type="protein sequence ID" value="KMZ89267.1"/>
    <property type="molecule type" value="Genomic_DNA"/>
</dbReference>
<keyword evidence="2" id="KW-0653">Protein transport</keyword>
<dbReference type="PANTHER" id="PTHR15954:SF4">
    <property type="entry name" value="VACUOLAR PROTEIN SORTING-ASSOCIATED PROTEIN 51 HOMOLOG"/>
    <property type="match status" value="1"/>
</dbReference>
<proteinExistence type="inferred from homology"/>
<dbReference type="GO" id="GO:0048193">
    <property type="term" value="P:Golgi vesicle transport"/>
    <property type="evidence" value="ECO:0007669"/>
    <property type="project" value="TreeGrafter"/>
</dbReference>
<keyword evidence="2" id="KW-0445">Lipid transport</keyword>
<dbReference type="GO" id="GO:0032456">
    <property type="term" value="P:endocytic recycling"/>
    <property type="evidence" value="ECO:0007669"/>
    <property type="project" value="TreeGrafter"/>
</dbReference>
<organism evidence="4 5">
    <name type="scientific">Plasmodium vivax (strain Brazil I)</name>
    <dbReference type="NCBI Taxonomy" id="1033975"/>
    <lineage>
        <taxon>Eukaryota</taxon>
        <taxon>Sar</taxon>
        <taxon>Alveolata</taxon>
        <taxon>Apicomplexa</taxon>
        <taxon>Aconoidasida</taxon>
        <taxon>Haemosporida</taxon>
        <taxon>Plasmodiidae</taxon>
        <taxon>Plasmodium</taxon>
        <taxon>Plasmodium (Plasmodium)</taxon>
    </lineage>
</organism>
<keyword evidence="2" id="KW-0813">Transport</keyword>
<sequence length="233" mass="26989">MNREQRSEGRKNVGAILHRYYGLEGRSENGQQHEEEVGGVLRSDEAKLSGAKEREPRMVWKSQKSGSHMCGEEPTDASDSEELNQKSTDFNVSEYFKKLLEKASLNDLIQKAKHIEKEIKQNDNFMQSVVYNNYSKFMEAADTIINLKNSFGNVKEKVGEINEHLSFIDNHSHLVNNRIGKNYKKIKSLLHIKELLNGVHTIMSIPRRMFRFIIFGDYTQSLQLFIEARQAYF</sequence>
<keyword evidence="2" id="KW-0333">Golgi apparatus</keyword>
<comment type="subunit">
    <text evidence="2">Component of the Golgi-associated retrograde protein (GARP) complex.</text>
</comment>
<evidence type="ECO:0000256" key="3">
    <source>
        <dbReference type="SAM" id="MobiDB-lite"/>
    </source>
</evidence>
<protein>
    <recommendedName>
        <fullName evidence="2">Vacuolar protein sorting-associated protein 51 homolog</fullName>
    </recommendedName>
</protein>
<evidence type="ECO:0000313" key="4">
    <source>
        <dbReference type="EMBL" id="KMZ89267.1"/>
    </source>
</evidence>
<accession>A0A0J9T3S6</accession>
<reference evidence="4 5" key="1">
    <citation type="submission" date="2011-08" db="EMBL/GenBank/DDBJ databases">
        <title>The Genome Sequence of Plasmodium vivax Brazil I.</title>
        <authorList>
            <consortium name="The Broad Institute Genome Sequencing Platform"/>
            <consortium name="The Broad Institute Genome Sequencing Center for Infectious Disease"/>
            <person name="Neafsey D."/>
            <person name="Carlton J."/>
            <person name="Barnwell J."/>
            <person name="Collins W."/>
            <person name="Escalante A."/>
            <person name="Mullikin J."/>
            <person name="Saul A."/>
            <person name="Guigo R."/>
            <person name="Camara F."/>
            <person name="Young S.K."/>
            <person name="Zeng Q."/>
            <person name="Gargeya S."/>
            <person name="Fitzgerald M."/>
            <person name="Haas B."/>
            <person name="Abouelleil A."/>
            <person name="Alvarado L."/>
            <person name="Arachchi H.M."/>
            <person name="Berlin A."/>
            <person name="Brown A."/>
            <person name="Chapman S.B."/>
            <person name="Chen Z."/>
            <person name="Dunbar C."/>
            <person name="Freedman E."/>
            <person name="Gearin G."/>
            <person name="Gellesch M."/>
            <person name="Goldberg J."/>
            <person name="Griggs A."/>
            <person name="Gujja S."/>
            <person name="Heiman D."/>
            <person name="Howarth C."/>
            <person name="Larson L."/>
            <person name="Lui A."/>
            <person name="MacDonald P.J.P."/>
            <person name="Montmayeur A."/>
            <person name="Murphy C."/>
            <person name="Neiman D."/>
            <person name="Pearson M."/>
            <person name="Priest M."/>
            <person name="Roberts A."/>
            <person name="Saif S."/>
            <person name="Shea T."/>
            <person name="Shenoy N."/>
            <person name="Sisk P."/>
            <person name="Stolte C."/>
            <person name="Sykes S."/>
            <person name="Wortman J."/>
            <person name="Nusbaum C."/>
            <person name="Birren B."/>
        </authorList>
    </citation>
    <scope>NUCLEOTIDE SEQUENCE [LARGE SCALE GENOMIC DNA]</scope>
    <source>
        <strain evidence="4 5">Brazil I</strain>
    </source>
</reference>
<name>A0A0J9T3S6_PLAV1</name>
<comment type="subcellular location">
    <subcellularLocation>
        <location evidence="2">Golgi apparatus</location>
        <location evidence="2">trans-Golgi network</location>
    </subcellularLocation>
</comment>
<dbReference type="GO" id="GO:0007030">
    <property type="term" value="P:Golgi organization"/>
    <property type="evidence" value="ECO:0007669"/>
    <property type="project" value="UniProtKB-UniRule"/>
</dbReference>
<dbReference type="GO" id="GO:0007041">
    <property type="term" value="P:lysosomal transport"/>
    <property type="evidence" value="ECO:0007669"/>
    <property type="project" value="TreeGrafter"/>
</dbReference>
<evidence type="ECO:0000256" key="1">
    <source>
        <dbReference type="ARBA" id="ARBA00006080"/>
    </source>
</evidence>
<dbReference type="PANTHER" id="PTHR15954">
    <property type="entry name" value="VACUOLAR PROTEIN SORTING-ASSOCIATED PROTEIN 51 HOMOLOG"/>
    <property type="match status" value="1"/>
</dbReference>
<evidence type="ECO:0000313" key="5">
    <source>
        <dbReference type="Proteomes" id="UP000053327"/>
    </source>
</evidence>
<dbReference type="Pfam" id="PF08700">
    <property type="entry name" value="VPS51_Exo84_N"/>
    <property type="match status" value="1"/>
</dbReference>
<comment type="similarity">
    <text evidence="1 2">Belongs to the VPS51 family.</text>
</comment>
<dbReference type="GO" id="GO:0015031">
    <property type="term" value="P:protein transport"/>
    <property type="evidence" value="ECO:0007669"/>
    <property type="project" value="UniProtKB-UniRule"/>
</dbReference>
<dbReference type="InterPro" id="IPR014812">
    <property type="entry name" value="Vps51"/>
</dbReference>
<dbReference type="GO" id="GO:0006869">
    <property type="term" value="P:lipid transport"/>
    <property type="evidence" value="ECO:0007669"/>
    <property type="project" value="UniProtKB-UniRule"/>
</dbReference>